<proteinExistence type="predicted"/>
<keyword evidence="2" id="KW-1185">Reference proteome</keyword>
<dbReference type="KEGG" id="vg:65103303"/>
<dbReference type="Proteomes" id="UP000678193">
    <property type="component" value="Segment"/>
</dbReference>
<reference evidence="1" key="1">
    <citation type="journal article" date="2020" name="Arch. Virol.">
        <title>Complete genome sequence and analysis of a novel lymphocystivirus detected in whitemouth croaker (Micropogonias furnieri): lymphocystis disease virus 4.</title>
        <authorList>
            <person name="Doszpoly A."/>
            <person name="Kajan G.L."/>
            <person name="Puentes R."/>
            <person name="Perretta A."/>
        </authorList>
    </citation>
    <scope>NUCLEOTIDE SEQUENCE</scope>
    <source>
        <strain evidence="1">LCDV-WC</strain>
    </source>
</reference>
<organism evidence="1 2">
    <name type="scientific">Lymphocystis disease virus 4</name>
    <dbReference type="NCBI Taxonomy" id="2704413"/>
    <lineage>
        <taxon>Viruses</taxon>
        <taxon>Varidnaviria</taxon>
        <taxon>Bamfordvirae</taxon>
        <taxon>Nucleocytoviricota</taxon>
        <taxon>Megaviricetes</taxon>
        <taxon>Pimascovirales</taxon>
        <taxon>Pimascovirales incertae sedis</taxon>
        <taxon>Iridoviridae</taxon>
        <taxon>Alphairidovirinae</taxon>
        <taxon>Lymphocystivirus</taxon>
        <taxon>Lymphocystivirus micropogonias1</taxon>
    </lineage>
</organism>
<evidence type="ECO:0000313" key="2">
    <source>
        <dbReference type="Proteomes" id="UP000678193"/>
    </source>
</evidence>
<sequence>MTKLIEIVEKYYQKIIYYITRFTVDCDVIQQLSYAIDCIMHTIGYSLDIDINDLLKLTPNEPEVDYDLLCDCIMEVDELRKLLILYKYKQKSFDSETVLKLKIYNSICKKILMIKYQLNCNIESELILYNKDIIPLKSYSKVALFTRILLNMKYNV</sequence>
<accession>A0A6B9XIF2</accession>
<dbReference type="GeneID" id="65103303"/>
<dbReference type="RefSeq" id="YP_010087970.1">
    <property type="nucleotide sequence ID" value="NC_055603.1"/>
</dbReference>
<evidence type="ECO:0000313" key="1">
    <source>
        <dbReference type="EMBL" id="QHR78530.1"/>
    </source>
</evidence>
<dbReference type="EMBL" id="MN803438">
    <property type="protein sequence ID" value="QHR78530.1"/>
    <property type="molecule type" value="Genomic_DNA"/>
</dbReference>
<protein>
    <submittedName>
        <fullName evidence="1">Uncharacterized protein</fullName>
    </submittedName>
</protein>
<name>A0A6B9XIF2_9VIRU</name>